<evidence type="ECO:0008006" key="4">
    <source>
        <dbReference type="Google" id="ProtNLM"/>
    </source>
</evidence>
<accession>A0ABQ9IIZ3</accession>
<organism evidence="2 3">
    <name type="scientific">Dryococelus australis</name>
    <dbReference type="NCBI Taxonomy" id="614101"/>
    <lineage>
        <taxon>Eukaryota</taxon>
        <taxon>Metazoa</taxon>
        <taxon>Ecdysozoa</taxon>
        <taxon>Arthropoda</taxon>
        <taxon>Hexapoda</taxon>
        <taxon>Insecta</taxon>
        <taxon>Pterygota</taxon>
        <taxon>Neoptera</taxon>
        <taxon>Polyneoptera</taxon>
        <taxon>Phasmatodea</taxon>
        <taxon>Verophasmatodea</taxon>
        <taxon>Anareolatae</taxon>
        <taxon>Phasmatidae</taxon>
        <taxon>Eurycanthinae</taxon>
        <taxon>Dryococelus</taxon>
    </lineage>
</organism>
<evidence type="ECO:0000313" key="2">
    <source>
        <dbReference type="EMBL" id="KAJ8896140.1"/>
    </source>
</evidence>
<gene>
    <name evidence="2" type="ORF">PR048_001483</name>
</gene>
<keyword evidence="3" id="KW-1185">Reference proteome</keyword>
<reference evidence="2 3" key="1">
    <citation type="submission" date="2023-02" db="EMBL/GenBank/DDBJ databases">
        <title>LHISI_Scaffold_Assembly.</title>
        <authorList>
            <person name="Stuart O.P."/>
            <person name="Cleave R."/>
            <person name="Magrath M.J.L."/>
            <person name="Mikheyev A.S."/>
        </authorList>
    </citation>
    <scope>NUCLEOTIDE SEQUENCE [LARGE SCALE GENOMIC DNA]</scope>
    <source>
        <strain evidence="2">Daus_M_001</strain>
        <tissue evidence="2">Leg muscle</tissue>
    </source>
</reference>
<evidence type="ECO:0000256" key="1">
    <source>
        <dbReference type="SAM" id="SignalP"/>
    </source>
</evidence>
<feature type="signal peptide" evidence="1">
    <location>
        <begin position="1"/>
        <end position="20"/>
    </location>
</feature>
<keyword evidence="1" id="KW-0732">Signal</keyword>
<dbReference type="Proteomes" id="UP001159363">
    <property type="component" value="Chromosome 1"/>
</dbReference>
<name>A0ABQ9IIZ3_9NEOP</name>
<dbReference type="EMBL" id="JARBHB010000001">
    <property type="protein sequence ID" value="KAJ8896140.1"/>
    <property type="molecule type" value="Genomic_DNA"/>
</dbReference>
<dbReference type="PANTHER" id="PTHR46880:SF5">
    <property type="entry name" value="DUF4371 DOMAIN-CONTAINING PROTEIN"/>
    <property type="match status" value="1"/>
</dbReference>
<protein>
    <recommendedName>
        <fullName evidence="4">DUF4371 domain-containing protein</fullName>
    </recommendedName>
</protein>
<evidence type="ECO:0000313" key="3">
    <source>
        <dbReference type="Proteomes" id="UP001159363"/>
    </source>
</evidence>
<dbReference type="PANTHER" id="PTHR46880">
    <property type="entry name" value="RAS-ASSOCIATING DOMAIN-CONTAINING PROTEIN"/>
    <property type="match status" value="1"/>
</dbReference>
<feature type="chain" id="PRO_5046892919" description="DUF4371 domain-containing protein" evidence="1">
    <location>
        <begin position="21"/>
        <end position="233"/>
    </location>
</feature>
<comment type="caution">
    <text evidence="2">The sequence shown here is derived from an EMBL/GenBank/DDBJ whole genome shotgun (WGS) entry which is preliminary data.</text>
</comment>
<sequence length="233" mass="25687">MGVCSVFVVALTVNVKIAECGNICKTFQNCQKKSCGLMLINNVMTRSMMKQHGVEITKKLGRFQVAVLAGQEERITDEKCAEFISFVGSVEQKKLEEGLKNAPFFSILCDDMTDCAVLEQGIGYIRYCVEGNVREDFVAFKHVERSNATQIYECTVNVLEEYCGFGAAEIKDHLEGFASDGATVIRGVHSGVQTKFKQLNPCMIDVHCLAHHLELAVKDAVGKFPCVQSLNAS</sequence>
<proteinExistence type="predicted"/>